<comment type="caution">
    <text evidence="6">The sequence shown here is derived from an EMBL/GenBank/DDBJ whole genome shotgun (WGS) entry which is preliminary data.</text>
</comment>
<evidence type="ECO:0000313" key="6">
    <source>
        <dbReference type="EMBL" id="EGH48997.1"/>
    </source>
</evidence>
<keyword evidence="3" id="KW-0067">ATP-binding</keyword>
<dbReference type="InterPro" id="IPR020058">
    <property type="entry name" value="Glu/Gln-tRNA-synth_Ib_cat-dom"/>
</dbReference>
<reference evidence="6 7" key="1">
    <citation type="journal article" date="2011" name="PLoS Pathog.">
        <title>Dynamic evolution of pathogenicity revealed by sequencing and comparative genomics of 19 Pseudomonas syringae isolates.</title>
        <authorList>
            <person name="Baltrus D.A."/>
            <person name="Nishimura M.T."/>
            <person name="Romanchuk A."/>
            <person name="Chang J.H."/>
            <person name="Mukhtar M.S."/>
            <person name="Cherkis K."/>
            <person name="Roach J."/>
            <person name="Grant S.R."/>
            <person name="Jones C.D."/>
            <person name="Dangl J.L."/>
        </authorList>
    </citation>
    <scope>NUCLEOTIDE SEQUENCE [LARGE SCALE GENOMIC DNA]</scope>
    <source>
        <strain evidence="6 7">1704B</strain>
    </source>
</reference>
<keyword evidence="7" id="KW-1185">Reference proteome</keyword>
<dbReference type="EC" id="6.1.1.17" evidence="6"/>
<evidence type="ECO:0000313" key="7">
    <source>
        <dbReference type="Proteomes" id="UP000004986"/>
    </source>
</evidence>
<dbReference type="InterPro" id="IPR049940">
    <property type="entry name" value="GluQ/Sye"/>
</dbReference>
<dbReference type="Pfam" id="PF00749">
    <property type="entry name" value="tRNA-synt_1c"/>
    <property type="match status" value="1"/>
</dbReference>
<dbReference type="AlphaFoldDB" id="F3GPJ4"/>
<name>F3GPJ4_PSESJ</name>
<dbReference type="GO" id="GO:0006424">
    <property type="term" value="P:glutamyl-tRNA aminoacylation"/>
    <property type="evidence" value="ECO:0007669"/>
    <property type="project" value="TreeGrafter"/>
</dbReference>
<dbReference type="PANTHER" id="PTHR43311:SF2">
    <property type="entry name" value="GLUTAMATE--TRNA LIGASE, MITOCHONDRIAL-RELATED"/>
    <property type="match status" value="1"/>
</dbReference>
<evidence type="ECO:0000256" key="3">
    <source>
        <dbReference type="ARBA" id="ARBA00022840"/>
    </source>
</evidence>
<proteinExistence type="predicted"/>
<accession>F3GPJ4</accession>
<feature type="domain" description="Glutamyl/glutaminyl-tRNA synthetase class Ib catalytic" evidence="5">
    <location>
        <begin position="1"/>
        <end position="63"/>
    </location>
</feature>
<dbReference type="SUPFAM" id="SSF52374">
    <property type="entry name" value="Nucleotidylyl transferase"/>
    <property type="match status" value="1"/>
</dbReference>
<feature type="non-terminal residue" evidence="6">
    <location>
        <position position="65"/>
    </location>
</feature>
<organism evidence="6 7">
    <name type="scientific">Pseudomonas syringae pv. pisi str. 1704B</name>
    <dbReference type="NCBI Taxonomy" id="629263"/>
    <lineage>
        <taxon>Bacteria</taxon>
        <taxon>Pseudomonadati</taxon>
        <taxon>Pseudomonadota</taxon>
        <taxon>Gammaproteobacteria</taxon>
        <taxon>Pseudomonadales</taxon>
        <taxon>Pseudomonadaceae</taxon>
        <taxon>Pseudomonas</taxon>
        <taxon>Pseudomonas syringae</taxon>
    </lineage>
</organism>
<keyword evidence="1 6" id="KW-0436">Ligase</keyword>
<dbReference type="PANTHER" id="PTHR43311">
    <property type="entry name" value="GLUTAMATE--TRNA LIGASE"/>
    <property type="match status" value="1"/>
</dbReference>
<dbReference type="GO" id="GO:0005829">
    <property type="term" value="C:cytosol"/>
    <property type="evidence" value="ECO:0007669"/>
    <property type="project" value="TreeGrafter"/>
</dbReference>
<gene>
    <name evidence="6" type="primary">gltX</name>
    <name evidence="6" type="ORF">PSYPI_44306</name>
</gene>
<evidence type="ECO:0000256" key="4">
    <source>
        <dbReference type="ARBA" id="ARBA00023146"/>
    </source>
</evidence>
<dbReference type="HOGENOM" id="CLU_2837459_0_0_6"/>
<dbReference type="EMBL" id="AEAI01003717">
    <property type="protein sequence ID" value="EGH48997.1"/>
    <property type="molecule type" value="Genomic_DNA"/>
</dbReference>
<dbReference type="Proteomes" id="UP000004986">
    <property type="component" value="Unassembled WGS sequence"/>
</dbReference>
<dbReference type="GO" id="GO:0005524">
    <property type="term" value="F:ATP binding"/>
    <property type="evidence" value="ECO:0007669"/>
    <property type="project" value="UniProtKB-KW"/>
</dbReference>
<keyword evidence="4 6" id="KW-0030">Aminoacyl-tRNA synthetase</keyword>
<sequence length="65" mass="7463">SERGDIYKKYAQQLVDMGHAFPCFCTAEELDQMRAEQQAKGETPRYDGRALLLTKEEVQRRLDAG</sequence>
<protein>
    <submittedName>
        <fullName evidence="6">Glutamyl-tRNA synthetase</fullName>
        <ecNumber evidence="6">6.1.1.17</ecNumber>
    </submittedName>
</protein>
<dbReference type="GO" id="GO:0004818">
    <property type="term" value="F:glutamate-tRNA ligase activity"/>
    <property type="evidence" value="ECO:0007669"/>
    <property type="project" value="UniProtKB-EC"/>
</dbReference>
<evidence type="ECO:0000256" key="2">
    <source>
        <dbReference type="ARBA" id="ARBA00022741"/>
    </source>
</evidence>
<evidence type="ECO:0000259" key="5">
    <source>
        <dbReference type="Pfam" id="PF00749"/>
    </source>
</evidence>
<dbReference type="Gene3D" id="3.90.800.10">
    <property type="entry name" value="Glutamyl-tRNA Synthetase, Domain 3"/>
    <property type="match status" value="1"/>
</dbReference>
<feature type="non-terminal residue" evidence="6">
    <location>
        <position position="1"/>
    </location>
</feature>
<keyword evidence="2" id="KW-0547">Nucleotide-binding</keyword>
<evidence type="ECO:0000256" key="1">
    <source>
        <dbReference type="ARBA" id="ARBA00022598"/>
    </source>
</evidence>